<dbReference type="CDD" id="cd07247">
    <property type="entry name" value="SgaA_N_like"/>
    <property type="match status" value="2"/>
</dbReference>
<evidence type="ECO:0000259" key="1">
    <source>
        <dbReference type="PROSITE" id="PS51819"/>
    </source>
</evidence>
<gene>
    <name evidence="2" type="ORF">UFOPK3773_01038</name>
    <name evidence="3" type="ORF">UFOPK3992_01005</name>
</gene>
<protein>
    <submittedName>
        <fullName evidence="2">Unannotated protein</fullName>
    </submittedName>
</protein>
<dbReference type="InterPro" id="IPR052164">
    <property type="entry name" value="Anthracycline_SecMetBiosynth"/>
</dbReference>
<evidence type="ECO:0000313" key="2">
    <source>
        <dbReference type="EMBL" id="CAB4944361.1"/>
    </source>
</evidence>
<dbReference type="SUPFAM" id="SSF54593">
    <property type="entry name" value="Glyoxalase/Bleomycin resistance protein/Dihydroxybiphenyl dioxygenase"/>
    <property type="match status" value="2"/>
</dbReference>
<proteinExistence type="predicted"/>
<dbReference type="PROSITE" id="PS51819">
    <property type="entry name" value="VOC"/>
    <property type="match status" value="2"/>
</dbReference>
<dbReference type="InterPro" id="IPR037523">
    <property type="entry name" value="VOC_core"/>
</dbReference>
<dbReference type="EMBL" id="CAFBOZ010000131">
    <property type="protein sequence ID" value="CAB5006330.1"/>
    <property type="molecule type" value="Genomic_DNA"/>
</dbReference>
<dbReference type="EMBL" id="CAFBNF010000104">
    <property type="protein sequence ID" value="CAB4944361.1"/>
    <property type="molecule type" value="Genomic_DNA"/>
</dbReference>
<organism evidence="2">
    <name type="scientific">freshwater metagenome</name>
    <dbReference type="NCBI Taxonomy" id="449393"/>
    <lineage>
        <taxon>unclassified sequences</taxon>
        <taxon>metagenomes</taxon>
        <taxon>ecological metagenomes</taxon>
    </lineage>
</organism>
<evidence type="ECO:0000313" key="3">
    <source>
        <dbReference type="EMBL" id="CAB5006330.1"/>
    </source>
</evidence>
<dbReference type="Pfam" id="PF00903">
    <property type="entry name" value="Glyoxalase"/>
    <property type="match status" value="2"/>
</dbReference>
<dbReference type="InterPro" id="IPR029068">
    <property type="entry name" value="Glyas_Bleomycin-R_OHBP_Dase"/>
</dbReference>
<name>A0A6J7JNR1_9ZZZZ</name>
<dbReference type="AlphaFoldDB" id="A0A6J7JNR1"/>
<dbReference type="Gene3D" id="3.10.180.10">
    <property type="entry name" value="2,3-Dihydroxybiphenyl 1,2-Dioxygenase, domain 1"/>
    <property type="match status" value="2"/>
</dbReference>
<feature type="domain" description="VOC" evidence="1">
    <location>
        <begin position="7"/>
        <end position="124"/>
    </location>
</feature>
<dbReference type="PANTHER" id="PTHR33993">
    <property type="entry name" value="GLYOXALASE-RELATED"/>
    <property type="match status" value="1"/>
</dbReference>
<feature type="domain" description="VOC" evidence="1">
    <location>
        <begin position="137"/>
        <end position="253"/>
    </location>
</feature>
<reference evidence="2" key="1">
    <citation type="submission" date="2020-05" db="EMBL/GenBank/DDBJ databases">
        <authorList>
            <person name="Chiriac C."/>
            <person name="Salcher M."/>
            <person name="Ghai R."/>
            <person name="Kavagutti S V."/>
        </authorList>
    </citation>
    <scope>NUCLEOTIDE SEQUENCE</scope>
</reference>
<sequence>MPSLVTAPCWIDLSAYDLDAATNFYGSVFGWSYPPQHPDAGGWRAAMVGHEYAGGLSPRPEGVPVSMWTVFFGTSDIFAAVARATELGASAMMPPMPVVIDGVLMTTIALMVDPTGALFGLAQQGANPGLTHTGHGSALWFELASHDVESARTFYAALLNATVHAVSEVAPLDYATLRTDAGDFAGTMPVFPGSPDGVPSAWSVYFNVDDTDAAVAGAVAAGASLMMGPETMHTGRIAYLSDPEGAVFGLIRPASADWTFRP</sequence>
<dbReference type="PANTHER" id="PTHR33993:SF14">
    <property type="entry name" value="GB|AAF24581.1"/>
    <property type="match status" value="1"/>
</dbReference>
<accession>A0A6J7JNR1</accession>
<dbReference type="InterPro" id="IPR004360">
    <property type="entry name" value="Glyas_Fos-R_dOase_dom"/>
</dbReference>